<name>A0A812WZX8_SYMPI</name>
<dbReference type="AlphaFoldDB" id="A0A812WZX8"/>
<accession>A0A812WZX8</accession>
<protein>
    <submittedName>
        <fullName evidence="1">Pacrg protein</fullName>
    </submittedName>
</protein>
<organism evidence="1 2">
    <name type="scientific">Symbiodinium pilosum</name>
    <name type="common">Dinoflagellate</name>
    <dbReference type="NCBI Taxonomy" id="2952"/>
    <lineage>
        <taxon>Eukaryota</taxon>
        <taxon>Sar</taxon>
        <taxon>Alveolata</taxon>
        <taxon>Dinophyceae</taxon>
        <taxon>Suessiales</taxon>
        <taxon>Symbiodiniaceae</taxon>
        <taxon>Symbiodinium</taxon>
    </lineage>
</organism>
<reference evidence="1" key="1">
    <citation type="submission" date="2021-02" db="EMBL/GenBank/DDBJ databases">
        <authorList>
            <person name="Dougan E. K."/>
            <person name="Rhodes N."/>
            <person name="Thang M."/>
            <person name="Chan C."/>
        </authorList>
    </citation>
    <scope>NUCLEOTIDE SEQUENCE</scope>
</reference>
<sequence>MKWRVRLYFLLPADHVKFILYQQKRLESVREEGNTRDPANYMQLLAYDHFPMESPNYVGDDEKDNYHDIRDEYGEENYIVFIDKFHLTAEIRQTAQADKSSRNRLTFRNRLTSLPSIVLSCCANAKTDCTPAADKELELPSDPPPRPKAIPPKPKGLLNQGLAMAKDFAVQAASEFFGDAGGKGDPDVTRQCAELYGLFQRKNLMEASTDSMLRVNRGKPKGLADLEDDKAPGGLFIQHTSSHQWYHCFILGKKEEAQLQCVAMEPDKWFAKKKVCGMQACDYDRLTFKTECLKRVVGFVGRPQCVYVGHHGEVHGKDSLRSVLQAGLPYL</sequence>
<dbReference type="OrthoDB" id="406984at2759"/>
<dbReference type="Proteomes" id="UP000649617">
    <property type="component" value="Unassembled WGS sequence"/>
</dbReference>
<proteinExistence type="predicted"/>
<keyword evidence="2" id="KW-1185">Reference proteome</keyword>
<evidence type="ECO:0000313" key="2">
    <source>
        <dbReference type="Proteomes" id="UP000649617"/>
    </source>
</evidence>
<dbReference type="EMBL" id="CAJNIZ010044860">
    <property type="protein sequence ID" value="CAE7703460.1"/>
    <property type="molecule type" value="Genomic_DNA"/>
</dbReference>
<comment type="caution">
    <text evidence="1">The sequence shown here is derived from an EMBL/GenBank/DDBJ whole genome shotgun (WGS) entry which is preliminary data.</text>
</comment>
<gene>
    <name evidence="1" type="primary">Pacrg</name>
    <name evidence="1" type="ORF">SPIL2461_LOCUS19818</name>
</gene>
<evidence type="ECO:0000313" key="1">
    <source>
        <dbReference type="EMBL" id="CAE7703460.1"/>
    </source>
</evidence>